<dbReference type="EMBL" id="JAANIU010011951">
    <property type="protein sequence ID" value="KAG1530719.1"/>
    <property type="molecule type" value="Genomic_DNA"/>
</dbReference>
<proteinExistence type="predicted"/>
<gene>
    <name evidence="1" type="ORF">G6F50_017126</name>
</gene>
<comment type="caution">
    <text evidence="1">The sequence shown here is derived from an EMBL/GenBank/DDBJ whole genome shotgun (WGS) entry which is preliminary data.</text>
</comment>
<sequence length="139" mass="15297">MGGIEHHRATGVAHHRQRTHVADQVVVAEAGAALADHDLLVAGGFGLFHDRLHVPRRQELALLDVDRLAGRAHLADEVGLADQERRGLQHIHHRGHFVHRGVFVDVGQHRHADLLLHLGQHLQALFHARAAEGGARNGR</sequence>
<dbReference type="AntiFam" id="ANF00212">
    <property type="entry name" value="Shadow ORF (opposite kdsA)"/>
</dbReference>
<name>A0A9P6XRI9_9FUNG</name>
<reference evidence="1 2" key="1">
    <citation type="journal article" date="2020" name="Microb. Genom.">
        <title>Genetic diversity of clinical and environmental Mucorales isolates obtained from an investigation of mucormycosis cases among solid organ transplant recipients.</title>
        <authorList>
            <person name="Nguyen M.H."/>
            <person name="Kaul D."/>
            <person name="Muto C."/>
            <person name="Cheng S.J."/>
            <person name="Richter R.A."/>
            <person name="Bruno V.M."/>
            <person name="Liu G."/>
            <person name="Beyhan S."/>
            <person name="Sundermann A.J."/>
            <person name="Mounaud S."/>
            <person name="Pasculle A.W."/>
            <person name="Nierman W.C."/>
            <person name="Driscoll E."/>
            <person name="Cumbie R."/>
            <person name="Clancy C.J."/>
            <person name="Dupont C.L."/>
        </authorList>
    </citation>
    <scope>NUCLEOTIDE SEQUENCE [LARGE SCALE GENOMIC DNA]</scope>
    <source>
        <strain evidence="1 2">GL24</strain>
    </source>
</reference>
<organism evidence="1 2">
    <name type="scientific">Rhizopus delemar</name>
    <dbReference type="NCBI Taxonomy" id="936053"/>
    <lineage>
        <taxon>Eukaryota</taxon>
        <taxon>Fungi</taxon>
        <taxon>Fungi incertae sedis</taxon>
        <taxon>Mucoromycota</taxon>
        <taxon>Mucoromycotina</taxon>
        <taxon>Mucoromycetes</taxon>
        <taxon>Mucorales</taxon>
        <taxon>Mucorineae</taxon>
        <taxon>Rhizopodaceae</taxon>
        <taxon>Rhizopus</taxon>
    </lineage>
</organism>
<protein>
    <submittedName>
        <fullName evidence="1">Uncharacterized protein</fullName>
    </submittedName>
</protein>
<evidence type="ECO:0000313" key="2">
    <source>
        <dbReference type="Proteomes" id="UP000740926"/>
    </source>
</evidence>
<dbReference type="Proteomes" id="UP000740926">
    <property type="component" value="Unassembled WGS sequence"/>
</dbReference>
<accession>A0A9P6XRI9</accession>
<dbReference type="AlphaFoldDB" id="A0A9P6XRI9"/>
<keyword evidence="2" id="KW-1185">Reference proteome</keyword>
<evidence type="ECO:0000313" key="1">
    <source>
        <dbReference type="EMBL" id="KAG1530719.1"/>
    </source>
</evidence>